<dbReference type="GO" id="GO:0032259">
    <property type="term" value="P:methylation"/>
    <property type="evidence" value="ECO:0007669"/>
    <property type="project" value="UniProtKB-KW"/>
</dbReference>
<accession>A0A6C0K760</accession>
<keyword evidence="3" id="KW-0949">S-adenosyl-L-methionine</keyword>
<evidence type="ECO:0000256" key="1">
    <source>
        <dbReference type="ARBA" id="ARBA00022603"/>
    </source>
</evidence>
<dbReference type="EMBL" id="MN740811">
    <property type="protein sequence ID" value="QHU12916.1"/>
    <property type="molecule type" value="Genomic_DNA"/>
</dbReference>
<dbReference type="Pfam" id="PF02086">
    <property type="entry name" value="MethyltransfD12"/>
    <property type="match status" value="1"/>
</dbReference>
<sequence length="357" mass="40312">MQTCGVKYIGSKLSLLEHITASVDARLGSVAGRMIDVCSGTTRVAQAFRSRGWLVQSSDLSWATEAYAHAFLIRTVESGRRVEGLLAELRGVSESPGWITTNYCDVSGVEGGTVRMWRPENGRKADGLRDKISEWEASGYINRHEAMILVACLIFALDKVDNSVGVQQAYLKNWATRTTDALTLFDLPFKEGPVATHYVGNCLEIAYEEADFAYIDPPYSAHSYSTYYHIWDSITRWDKPAVSLKTNRRIDRVSGAEEFDETMVSSWNSKRTALHSFLAICESLPVRHVLISYNNESILPIKVLCDSLKERFGLDAVSVEEIQYKRNIMSQIGNAVLYKNEFKTENTEYLIWVRKFL</sequence>
<organism evidence="4">
    <name type="scientific">viral metagenome</name>
    <dbReference type="NCBI Taxonomy" id="1070528"/>
    <lineage>
        <taxon>unclassified sequences</taxon>
        <taxon>metagenomes</taxon>
        <taxon>organismal metagenomes</taxon>
    </lineage>
</organism>
<proteinExistence type="predicted"/>
<dbReference type="SUPFAM" id="SSF53335">
    <property type="entry name" value="S-adenosyl-L-methionine-dependent methyltransferases"/>
    <property type="match status" value="1"/>
</dbReference>
<dbReference type="AlphaFoldDB" id="A0A6C0K760"/>
<dbReference type="GO" id="GO:0009307">
    <property type="term" value="P:DNA restriction-modification system"/>
    <property type="evidence" value="ECO:0007669"/>
    <property type="project" value="InterPro"/>
</dbReference>
<name>A0A6C0K760_9ZZZZ</name>
<evidence type="ECO:0000256" key="2">
    <source>
        <dbReference type="ARBA" id="ARBA00022679"/>
    </source>
</evidence>
<dbReference type="InterPro" id="IPR029063">
    <property type="entry name" value="SAM-dependent_MTases_sf"/>
</dbReference>
<evidence type="ECO:0000313" key="4">
    <source>
        <dbReference type="EMBL" id="QHU12916.1"/>
    </source>
</evidence>
<evidence type="ECO:0008006" key="5">
    <source>
        <dbReference type="Google" id="ProtNLM"/>
    </source>
</evidence>
<protein>
    <recommendedName>
        <fullName evidence="5">Methyltransferase</fullName>
    </recommendedName>
</protein>
<keyword evidence="2" id="KW-0808">Transferase</keyword>
<evidence type="ECO:0000256" key="3">
    <source>
        <dbReference type="ARBA" id="ARBA00022691"/>
    </source>
</evidence>
<dbReference type="GO" id="GO:0009007">
    <property type="term" value="F:site-specific DNA-methyltransferase (adenine-specific) activity"/>
    <property type="evidence" value="ECO:0007669"/>
    <property type="project" value="UniProtKB-EC"/>
</dbReference>
<reference evidence="4" key="1">
    <citation type="journal article" date="2020" name="Nature">
        <title>Giant virus diversity and host interactions through global metagenomics.</title>
        <authorList>
            <person name="Schulz F."/>
            <person name="Roux S."/>
            <person name="Paez-Espino D."/>
            <person name="Jungbluth S."/>
            <person name="Walsh D.A."/>
            <person name="Denef V.J."/>
            <person name="McMahon K.D."/>
            <person name="Konstantinidis K.T."/>
            <person name="Eloe-Fadrosh E.A."/>
            <person name="Kyrpides N.C."/>
            <person name="Woyke T."/>
        </authorList>
    </citation>
    <scope>NUCLEOTIDE SEQUENCE</scope>
    <source>
        <strain evidence="4">GVMAG-S-1101172-89</strain>
    </source>
</reference>
<dbReference type="InterPro" id="IPR012327">
    <property type="entry name" value="MeTrfase_D12"/>
</dbReference>
<keyword evidence="1" id="KW-0489">Methyltransferase</keyword>